<comment type="function">
    <text evidence="1 13">Catalyzes the conversion of dihydroorotate to orotate with quinone as electron acceptor.</text>
</comment>
<feature type="binding site" evidence="13">
    <location>
        <position position="80"/>
    </location>
    <ligand>
        <name>substrate</name>
    </ligand>
</feature>
<dbReference type="GO" id="GO:0044205">
    <property type="term" value="P:'de novo' UMP biosynthetic process"/>
    <property type="evidence" value="ECO:0007669"/>
    <property type="project" value="UniProtKB-UniRule"/>
</dbReference>
<keyword evidence="6 13" id="KW-1003">Cell membrane</keyword>
<dbReference type="NCBIfam" id="NF003644">
    <property type="entry name" value="PRK05286.1-1"/>
    <property type="match status" value="1"/>
</dbReference>
<dbReference type="GO" id="GO:0005886">
    <property type="term" value="C:plasma membrane"/>
    <property type="evidence" value="ECO:0007669"/>
    <property type="project" value="UniProtKB-SubCell"/>
</dbReference>
<keyword evidence="10 13" id="KW-0560">Oxidoreductase</keyword>
<dbReference type="GO" id="GO:0005737">
    <property type="term" value="C:cytoplasm"/>
    <property type="evidence" value="ECO:0007669"/>
    <property type="project" value="InterPro"/>
</dbReference>
<dbReference type="CDD" id="cd04738">
    <property type="entry name" value="DHOD_2_like"/>
    <property type="match status" value="1"/>
</dbReference>
<sequence>MGWFYSLSVLIMLNPYKIARPILFSMDAEKAHHTTLQRLKTHYNNPLLRSLISNHIAPLPTRLMGLTLQNPVGLAAGLDKNGEYIDALSSMGFGFIEVGTVTPRAQPGNPQPRMFRIPSKECLINRMGFNNEGLETFLNNVRQSTYRQKGGILGLNLGKNATTPIEKASEDYLIGLAGVYPFADYITINISSPNTKNLRALQGEDELSQLLRQLQEKRLALADEHQRYVPIAIKIAPDMDEDQVSSIAHLLITHKMDGVIATNTTLSRDYVKGLPHAEEAGGLSGPPVHEMSLKVIHKLRKELGKDFAIIGVGGIMSGKQAVEKIQAGANAVQLYTGLVYKGPRLVKECVESIRRHHS</sequence>
<dbReference type="NCBIfam" id="NF003646">
    <property type="entry name" value="PRK05286.1-4"/>
    <property type="match status" value="1"/>
</dbReference>
<organism evidence="15 16">
    <name type="scientific">Pelistega europaea</name>
    <dbReference type="NCBI Taxonomy" id="106147"/>
    <lineage>
        <taxon>Bacteria</taxon>
        <taxon>Pseudomonadati</taxon>
        <taxon>Pseudomonadota</taxon>
        <taxon>Betaproteobacteria</taxon>
        <taxon>Burkholderiales</taxon>
        <taxon>Alcaligenaceae</taxon>
        <taxon>Pelistega</taxon>
    </lineage>
</organism>
<reference evidence="15 16" key="1">
    <citation type="submission" date="2020-05" db="EMBL/GenBank/DDBJ databases">
        <authorList>
            <person name="Niu N."/>
        </authorList>
    </citation>
    <scope>NUCLEOTIDE SEQUENCE [LARGE SCALE GENOMIC DNA]</scope>
    <source>
        <strain evidence="15 16">LMG10982</strain>
    </source>
</reference>
<comment type="catalytic activity">
    <reaction evidence="12 13">
        <text>(S)-dihydroorotate + a quinone = orotate + a quinol</text>
        <dbReference type="Rhea" id="RHEA:30187"/>
        <dbReference type="ChEBI" id="CHEBI:24646"/>
        <dbReference type="ChEBI" id="CHEBI:30839"/>
        <dbReference type="ChEBI" id="CHEBI:30864"/>
        <dbReference type="ChEBI" id="CHEBI:132124"/>
        <dbReference type="EC" id="1.3.5.2"/>
    </reaction>
</comment>
<feature type="binding site" evidence="13">
    <location>
        <position position="314"/>
    </location>
    <ligand>
        <name>FMN</name>
        <dbReference type="ChEBI" id="CHEBI:58210"/>
    </ligand>
</feature>
<comment type="pathway">
    <text evidence="3 13">Pyrimidine metabolism; UMP biosynthesis via de novo pathway; orotate from (S)-dihydroorotate (quinone route): step 1/1.</text>
</comment>
<dbReference type="UniPathway" id="UPA00070">
    <property type="reaction ID" value="UER00946"/>
</dbReference>
<dbReference type="Proteomes" id="UP000541421">
    <property type="component" value="Unassembled WGS sequence"/>
</dbReference>
<comment type="subunit">
    <text evidence="5 13">Monomer.</text>
</comment>
<comment type="similarity">
    <text evidence="4 13">Belongs to the dihydroorotate dehydrogenase family. Type 2 subfamily.</text>
</comment>
<keyword evidence="7 13" id="KW-0285">Flavoprotein</keyword>
<evidence type="ECO:0000256" key="3">
    <source>
        <dbReference type="ARBA" id="ARBA00005161"/>
    </source>
</evidence>
<feature type="binding site" evidence="13">
    <location>
        <position position="156"/>
    </location>
    <ligand>
        <name>FMN</name>
        <dbReference type="ChEBI" id="CHEBI:58210"/>
    </ligand>
</feature>
<dbReference type="PROSITE" id="PS00912">
    <property type="entry name" value="DHODEHASE_2"/>
    <property type="match status" value="1"/>
</dbReference>
<evidence type="ECO:0000256" key="8">
    <source>
        <dbReference type="ARBA" id="ARBA00022643"/>
    </source>
</evidence>
<feature type="binding site" evidence="13">
    <location>
        <position position="194"/>
    </location>
    <ligand>
        <name>substrate</name>
    </ligand>
</feature>
<dbReference type="PANTHER" id="PTHR48109">
    <property type="entry name" value="DIHYDROOROTATE DEHYDROGENASE (QUINONE), MITOCHONDRIAL-RELATED"/>
    <property type="match status" value="1"/>
</dbReference>
<keyword evidence="11 13" id="KW-0472">Membrane</keyword>
<feature type="binding site" evidence="13">
    <location>
        <position position="234"/>
    </location>
    <ligand>
        <name>FMN</name>
        <dbReference type="ChEBI" id="CHEBI:58210"/>
    </ligand>
</feature>
<dbReference type="AlphaFoldDB" id="A0A7Y4LAX9"/>
<evidence type="ECO:0000256" key="9">
    <source>
        <dbReference type="ARBA" id="ARBA00022975"/>
    </source>
</evidence>
<feature type="binding site" evidence="13">
    <location>
        <position position="189"/>
    </location>
    <ligand>
        <name>FMN</name>
        <dbReference type="ChEBI" id="CHEBI:58210"/>
    </ligand>
</feature>
<evidence type="ECO:0000256" key="10">
    <source>
        <dbReference type="ARBA" id="ARBA00023002"/>
    </source>
</evidence>
<dbReference type="PROSITE" id="PS00911">
    <property type="entry name" value="DHODEHASE_1"/>
    <property type="match status" value="1"/>
</dbReference>
<evidence type="ECO:0000256" key="11">
    <source>
        <dbReference type="ARBA" id="ARBA00023136"/>
    </source>
</evidence>
<dbReference type="Pfam" id="PF01180">
    <property type="entry name" value="DHO_dh"/>
    <property type="match status" value="1"/>
</dbReference>
<dbReference type="Gene3D" id="3.20.20.70">
    <property type="entry name" value="Aldolase class I"/>
    <property type="match status" value="1"/>
</dbReference>
<dbReference type="FunFam" id="3.20.20.70:FF:000028">
    <property type="entry name" value="Dihydroorotate dehydrogenase (quinone)"/>
    <property type="match status" value="1"/>
</dbReference>
<feature type="active site" description="Nucleophile" evidence="13">
    <location>
        <position position="192"/>
    </location>
</feature>
<accession>A0A7Y4LAX9</accession>
<evidence type="ECO:0000256" key="4">
    <source>
        <dbReference type="ARBA" id="ARBA00005359"/>
    </source>
</evidence>
<keyword evidence="16" id="KW-1185">Reference proteome</keyword>
<comment type="caution">
    <text evidence="15">The sequence shown here is derived from an EMBL/GenBank/DDBJ whole genome shotgun (WGS) entry which is preliminary data.</text>
</comment>
<feature type="binding site" evidence="13">
    <location>
        <position position="189"/>
    </location>
    <ligand>
        <name>substrate</name>
    </ligand>
</feature>
<evidence type="ECO:0000259" key="14">
    <source>
        <dbReference type="Pfam" id="PF01180"/>
    </source>
</evidence>
<evidence type="ECO:0000256" key="1">
    <source>
        <dbReference type="ARBA" id="ARBA00003125"/>
    </source>
</evidence>
<evidence type="ECO:0000256" key="13">
    <source>
        <dbReference type="HAMAP-Rule" id="MF_00225"/>
    </source>
</evidence>
<feature type="binding site" evidence="13">
    <location>
        <position position="262"/>
    </location>
    <ligand>
        <name>FMN</name>
        <dbReference type="ChEBI" id="CHEBI:58210"/>
    </ligand>
</feature>
<feature type="domain" description="Dihydroorotate dehydrogenase catalytic" evidence="14">
    <location>
        <begin position="59"/>
        <end position="354"/>
    </location>
</feature>
<dbReference type="InterPro" id="IPR005719">
    <property type="entry name" value="Dihydroorotate_DH_2"/>
</dbReference>
<proteinExistence type="inferred from homology"/>
<dbReference type="GO" id="GO:0006207">
    <property type="term" value="P:'de novo' pyrimidine nucleobase biosynthetic process"/>
    <property type="evidence" value="ECO:0007669"/>
    <property type="project" value="UniProtKB-UniRule"/>
</dbReference>
<dbReference type="InterPro" id="IPR001295">
    <property type="entry name" value="Dihydroorotate_DH_CS"/>
</dbReference>
<dbReference type="NCBIfam" id="NF003652">
    <property type="entry name" value="PRK05286.2-5"/>
    <property type="match status" value="1"/>
</dbReference>
<evidence type="ECO:0000256" key="12">
    <source>
        <dbReference type="ARBA" id="ARBA00048639"/>
    </source>
</evidence>
<comment type="cofactor">
    <cofactor evidence="13">
        <name>FMN</name>
        <dbReference type="ChEBI" id="CHEBI:58210"/>
    </cofactor>
    <text evidence="13">Binds 1 FMN per subunit.</text>
</comment>
<feature type="binding site" evidence="13">
    <location>
        <begin position="335"/>
        <end position="336"/>
    </location>
    <ligand>
        <name>FMN</name>
        <dbReference type="ChEBI" id="CHEBI:58210"/>
    </ligand>
</feature>
<comment type="subcellular location">
    <subcellularLocation>
        <location evidence="2 13">Cell membrane</location>
        <topology evidence="2 13">Peripheral membrane protein</topology>
    </subcellularLocation>
</comment>
<feature type="binding site" evidence="13">
    <location>
        <position position="100"/>
    </location>
    <ligand>
        <name>FMN</name>
        <dbReference type="ChEBI" id="CHEBI:58210"/>
    </ligand>
</feature>
<dbReference type="SUPFAM" id="SSF51395">
    <property type="entry name" value="FMN-linked oxidoreductases"/>
    <property type="match status" value="1"/>
</dbReference>
<dbReference type="NCBIfam" id="NF003645">
    <property type="entry name" value="PRK05286.1-2"/>
    <property type="match status" value="1"/>
</dbReference>
<evidence type="ECO:0000256" key="2">
    <source>
        <dbReference type="ARBA" id="ARBA00004202"/>
    </source>
</evidence>
<evidence type="ECO:0000313" key="16">
    <source>
        <dbReference type="Proteomes" id="UP000541421"/>
    </source>
</evidence>
<dbReference type="PANTHER" id="PTHR48109:SF4">
    <property type="entry name" value="DIHYDROOROTATE DEHYDROGENASE (QUINONE), MITOCHONDRIAL"/>
    <property type="match status" value="1"/>
</dbReference>
<gene>
    <name evidence="13" type="primary">pyrD</name>
    <name evidence="15" type="ORF">HKX40_08555</name>
</gene>
<dbReference type="EMBL" id="JABGBO010000009">
    <property type="protein sequence ID" value="NOL50178.1"/>
    <property type="molecule type" value="Genomic_DNA"/>
</dbReference>
<feature type="binding site" evidence="13">
    <location>
        <begin position="125"/>
        <end position="129"/>
    </location>
    <ligand>
        <name>substrate</name>
    </ligand>
</feature>
<dbReference type="NCBIfam" id="TIGR01036">
    <property type="entry name" value="pyrD_sub2"/>
    <property type="match status" value="1"/>
</dbReference>
<evidence type="ECO:0000313" key="15">
    <source>
        <dbReference type="EMBL" id="NOL50178.1"/>
    </source>
</evidence>
<dbReference type="InterPro" id="IPR013785">
    <property type="entry name" value="Aldolase_TIM"/>
</dbReference>
<dbReference type="InterPro" id="IPR005720">
    <property type="entry name" value="Dihydroorotate_DH_cat"/>
</dbReference>
<evidence type="ECO:0000256" key="7">
    <source>
        <dbReference type="ARBA" id="ARBA00022630"/>
    </source>
</evidence>
<evidence type="ECO:0000256" key="5">
    <source>
        <dbReference type="ARBA" id="ARBA00011245"/>
    </source>
</evidence>
<protein>
    <recommendedName>
        <fullName evidence="13">Dihydroorotate dehydrogenase (quinone)</fullName>
        <ecNumber evidence="13">1.3.5.2</ecNumber>
    </recommendedName>
    <alternativeName>
        <fullName evidence="13">DHOdehase</fullName>
        <shortName evidence="13">DHOD</shortName>
        <shortName evidence="13">DHODase</shortName>
    </alternativeName>
    <alternativeName>
        <fullName evidence="13">Dihydroorotate oxidase</fullName>
    </alternativeName>
</protein>
<keyword evidence="9 13" id="KW-0665">Pyrimidine biosynthesis</keyword>
<dbReference type="InterPro" id="IPR050074">
    <property type="entry name" value="DHO_dehydrogenase"/>
</dbReference>
<feature type="binding site" evidence="13">
    <location>
        <begin position="76"/>
        <end position="80"/>
    </location>
    <ligand>
        <name>FMN</name>
        <dbReference type="ChEBI" id="CHEBI:58210"/>
    </ligand>
</feature>
<dbReference type="EC" id="1.3.5.2" evidence="13"/>
<evidence type="ECO:0000256" key="6">
    <source>
        <dbReference type="ARBA" id="ARBA00022475"/>
    </source>
</evidence>
<feature type="binding site" evidence="13">
    <location>
        <begin position="263"/>
        <end position="264"/>
    </location>
    <ligand>
        <name>substrate</name>
    </ligand>
</feature>
<name>A0A7Y4LAX9_9BURK</name>
<dbReference type="GO" id="GO:0106430">
    <property type="term" value="F:dihydroorotate dehydrogenase (quinone) activity"/>
    <property type="evidence" value="ECO:0007669"/>
    <property type="project" value="UniProtKB-EC"/>
</dbReference>
<dbReference type="HAMAP" id="MF_00225">
    <property type="entry name" value="DHO_dh_type2"/>
    <property type="match status" value="1"/>
</dbReference>
<feature type="binding site" evidence="13">
    <location>
        <position position="285"/>
    </location>
    <ligand>
        <name>FMN</name>
        <dbReference type="ChEBI" id="CHEBI:58210"/>
    </ligand>
</feature>
<keyword evidence="8 13" id="KW-0288">FMN</keyword>